<dbReference type="GO" id="GO:0007156">
    <property type="term" value="P:homophilic cell adhesion via plasma membrane adhesion molecules"/>
    <property type="evidence" value="ECO:0007669"/>
    <property type="project" value="TreeGrafter"/>
</dbReference>
<dbReference type="SMR" id="A0A0B5JK89"/>
<dbReference type="Gene3D" id="2.60.40.10">
    <property type="entry name" value="Immunoglobulins"/>
    <property type="match status" value="4"/>
</dbReference>
<dbReference type="Pfam" id="PF13927">
    <property type="entry name" value="Ig_3"/>
    <property type="match status" value="1"/>
</dbReference>
<dbReference type="InterPro" id="IPR013098">
    <property type="entry name" value="Ig_I-set"/>
</dbReference>
<dbReference type="GO" id="GO:0007411">
    <property type="term" value="P:axon guidance"/>
    <property type="evidence" value="ECO:0007669"/>
    <property type="project" value="TreeGrafter"/>
</dbReference>
<feature type="domain" description="Ig-like" evidence="3">
    <location>
        <begin position="231"/>
        <end position="320"/>
    </location>
</feature>
<organism evidence="4">
    <name type="scientific">Ectropis obliqua</name>
    <name type="common">Tea geometrid moth</name>
    <dbReference type="NCBI Taxonomy" id="248899"/>
    <lineage>
        <taxon>Eukaryota</taxon>
        <taxon>Metazoa</taxon>
        <taxon>Ecdysozoa</taxon>
        <taxon>Arthropoda</taxon>
        <taxon>Hexapoda</taxon>
        <taxon>Insecta</taxon>
        <taxon>Pterygota</taxon>
        <taxon>Neoptera</taxon>
        <taxon>Endopterygota</taxon>
        <taxon>Lepidoptera</taxon>
        <taxon>Glossata</taxon>
        <taxon>Ditrysia</taxon>
        <taxon>Geometroidea</taxon>
        <taxon>Geometridae</taxon>
        <taxon>Ennominae</taxon>
        <taxon>Ectropis</taxon>
    </lineage>
</organism>
<feature type="domain" description="Ig-like" evidence="3">
    <location>
        <begin position="123"/>
        <end position="211"/>
    </location>
</feature>
<dbReference type="SUPFAM" id="SSF48726">
    <property type="entry name" value="Immunoglobulin"/>
    <property type="match status" value="4"/>
</dbReference>
<dbReference type="EMBL" id="KM885983">
    <property type="protein sequence ID" value="AJG03076.1"/>
    <property type="molecule type" value="mRNA"/>
</dbReference>
<keyword evidence="2" id="KW-0732">Signal</keyword>
<dbReference type="InterPro" id="IPR007110">
    <property type="entry name" value="Ig-like_dom"/>
</dbReference>
<feature type="domain" description="Ig-like" evidence="3">
    <location>
        <begin position="325"/>
        <end position="409"/>
    </location>
</feature>
<protein>
    <submittedName>
        <fullName evidence="4">Hemolin</fullName>
    </submittedName>
</protein>
<evidence type="ECO:0000256" key="1">
    <source>
        <dbReference type="ARBA" id="ARBA00023319"/>
    </source>
</evidence>
<dbReference type="SMART" id="SM00409">
    <property type="entry name" value="IG"/>
    <property type="match status" value="4"/>
</dbReference>
<keyword evidence="1" id="KW-0393">Immunoglobulin domain</keyword>
<feature type="domain" description="Ig-like" evidence="3">
    <location>
        <begin position="26"/>
        <end position="111"/>
    </location>
</feature>
<dbReference type="PANTHER" id="PTHR10075:SF14">
    <property type="entry name" value="CELL ADHESION MOLECULE DSCAM2-RELATED"/>
    <property type="match status" value="1"/>
</dbReference>
<dbReference type="SMART" id="SM00408">
    <property type="entry name" value="IGc2"/>
    <property type="match status" value="4"/>
</dbReference>
<dbReference type="InterPro" id="IPR003598">
    <property type="entry name" value="Ig_sub2"/>
</dbReference>
<proteinExistence type="evidence at transcript level"/>
<feature type="signal peptide" evidence="2">
    <location>
        <begin position="1"/>
        <end position="18"/>
    </location>
</feature>
<evidence type="ECO:0000313" key="4">
    <source>
        <dbReference type="EMBL" id="AJG03076.1"/>
    </source>
</evidence>
<dbReference type="InterPro" id="IPR003599">
    <property type="entry name" value="Ig_sub"/>
</dbReference>
<dbReference type="AlphaFoldDB" id="A0A0B5JK89"/>
<dbReference type="PANTHER" id="PTHR10075">
    <property type="entry name" value="BASIGIN RELATED"/>
    <property type="match status" value="1"/>
</dbReference>
<evidence type="ECO:0000259" key="3">
    <source>
        <dbReference type="PROSITE" id="PS50835"/>
    </source>
</evidence>
<dbReference type="PROSITE" id="PS50835">
    <property type="entry name" value="IG_LIKE"/>
    <property type="match status" value="4"/>
</dbReference>
<accession>A0A0B5JK89</accession>
<name>A0A0B5JK89_ECTOB</name>
<dbReference type="InterPro" id="IPR036179">
    <property type="entry name" value="Ig-like_dom_sf"/>
</dbReference>
<dbReference type="GO" id="GO:0098632">
    <property type="term" value="F:cell-cell adhesion mediator activity"/>
    <property type="evidence" value="ECO:0007669"/>
    <property type="project" value="TreeGrafter"/>
</dbReference>
<dbReference type="Pfam" id="PF07679">
    <property type="entry name" value="I-set"/>
    <property type="match status" value="2"/>
</dbReference>
<dbReference type="InterPro" id="IPR013783">
    <property type="entry name" value="Ig-like_fold"/>
</dbReference>
<dbReference type="CDD" id="cd20979">
    <property type="entry name" value="IgI_1_hemolin-like"/>
    <property type="match status" value="1"/>
</dbReference>
<dbReference type="GO" id="GO:0005886">
    <property type="term" value="C:plasma membrane"/>
    <property type="evidence" value="ECO:0007669"/>
    <property type="project" value="TreeGrafter"/>
</dbReference>
<feature type="chain" id="PRO_5002104163" evidence="2">
    <location>
        <begin position="19"/>
        <end position="412"/>
    </location>
</feature>
<sequence length="412" mass="45835">MAFKGYLVLAGVVVLCAAQPVHQSLPVLKEQPLEVLFKDTQGVLECVVEGGNKNVKYSWLKNGKPLSLSSDVTQRKNEGTLEFRKPTAADEGSYQCSAETEHGVATARPISFRRAYLKPVPKPKVQEHKAVEGRPFKLDCAAPEGYPKPVVSWKTLIDGSNKPEDYLERRVTPSPDGTLWFSNVTDEDANPKMKYICVANSLALDHEVVLAEHYIKEMVKDTKPNNGDLVPQYLSNDIMAKATDVTMIWCIYGGTPLAHPDWFKDGKDVNGKPSDRITRHNRTSGRRLLIKSTILEDEGTYKCVANNEVGKPQEHSIRLTVVSAPFMALKPTQRVLRKTGEDAYIPCKFIGKPEPRVTYTFNGKPLTTSDRVTTNADGITIKNAQKADNGYYGCRAVNDHGEQYAESLFYVN</sequence>
<reference evidence="4" key="1">
    <citation type="submission" date="2014-10" db="EMBL/GenBank/DDBJ databases">
        <authorList>
            <person name="Xiao Q."/>
            <person name="Yu Y."/>
            <person name="Fu J."/>
            <person name="Yin K."/>
            <person name="Yuan Z."/>
        </authorList>
    </citation>
    <scope>NUCLEOTIDE SEQUENCE</scope>
</reference>
<dbReference type="GO" id="GO:0070593">
    <property type="term" value="P:dendrite self-avoidance"/>
    <property type="evidence" value="ECO:0007669"/>
    <property type="project" value="TreeGrafter"/>
</dbReference>
<dbReference type="GO" id="GO:0030424">
    <property type="term" value="C:axon"/>
    <property type="evidence" value="ECO:0007669"/>
    <property type="project" value="TreeGrafter"/>
</dbReference>
<evidence type="ECO:0000256" key="2">
    <source>
        <dbReference type="SAM" id="SignalP"/>
    </source>
</evidence>